<name>A0A917ATG3_9BACI</name>
<accession>A0A917ATG3</accession>
<dbReference type="Proteomes" id="UP000605259">
    <property type="component" value="Unassembled WGS sequence"/>
</dbReference>
<evidence type="ECO:0000313" key="3">
    <source>
        <dbReference type="Proteomes" id="UP000605259"/>
    </source>
</evidence>
<reference evidence="2" key="1">
    <citation type="journal article" date="2014" name="Int. J. Syst. Evol. Microbiol.">
        <title>Complete genome sequence of Corynebacterium casei LMG S-19264T (=DSM 44701T), isolated from a smear-ripened cheese.</title>
        <authorList>
            <consortium name="US DOE Joint Genome Institute (JGI-PGF)"/>
            <person name="Walter F."/>
            <person name="Albersmeier A."/>
            <person name="Kalinowski J."/>
            <person name="Ruckert C."/>
        </authorList>
    </citation>
    <scope>NUCLEOTIDE SEQUENCE</scope>
    <source>
        <strain evidence="2">CGMCC 1.12698</strain>
    </source>
</reference>
<protein>
    <submittedName>
        <fullName evidence="2">Uncharacterized protein</fullName>
    </submittedName>
</protein>
<dbReference type="RefSeq" id="WP_188388554.1">
    <property type="nucleotide sequence ID" value="NZ_BMFK01000001.1"/>
</dbReference>
<feature type="region of interest" description="Disordered" evidence="1">
    <location>
        <begin position="1"/>
        <end position="46"/>
    </location>
</feature>
<dbReference type="EMBL" id="BMFK01000001">
    <property type="protein sequence ID" value="GGE73196.1"/>
    <property type="molecule type" value="Genomic_DNA"/>
</dbReference>
<feature type="compositionally biased region" description="Basic residues" evidence="1">
    <location>
        <begin position="32"/>
        <end position="46"/>
    </location>
</feature>
<evidence type="ECO:0000256" key="1">
    <source>
        <dbReference type="SAM" id="MobiDB-lite"/>
    </source>
</evidence>
<evidence type="ECO:0000313" key="2">
    <source>
        <dbReference type="EMBL" id="GGE73196.1"/>
    </source>
</evidence>
<dbReference type="AlphaFoldDB" id="A0A917ATG3"/>
<proteinExistence type="predicted"/>
<comment type="caution">
    <text evidence="2">The sequence shown here is derived from an EMBL/GenBank/DDBJ whole genome shotgun (WGS) entry which is preliminary data.</text>
</comment>
<sequence length="46" mass="4683">MTSRNGSRGSGNQGSPSASTSHPISGDDNKGKTYRSKKGSKSKAGK</sequence>
<organism evidence="2 3">
    <name type="scientific">Priestia taiwanensis</name>
    <dbReference type="NCBI Taxonomy" id="1347902"/>
    <lineage>
        <taxon>Bacteria</taxon>
        <taxon>Bacillati</taxon>
        <taxon>Bacillota</taxon>
        <taxon>Bacilli</taxon>
        <taxon>Bacillales</taxon>
        <taxon>Bacillaceae</taxon>
        <taxon>Priestia</taxon>
    </lineage>
</organism>
<keyword evidence="3" id="KW-1185">Reference proteome</keyword>
<reference evidence="2" key="2">
    <citation type="submission" date="2020-09" db="EMBL/GenBank/DDBJ databases">
        <authorList>
            <person name="Sun Q."/>
            <person name="Zhou Y."/>
        </authorList>
    </citation>
    <scope>NUCLEOTIDE SEQUENCE</scope>
    <source>
        <strain evidence="2">CGMCC 1.12698</strain>
    </source>
</reference>
<gene>
    <name evidence="2" type="ORF">GCM10007140_23840</name>
</gene>